<name>A0AAV3SEM2_HALDO</name>
<dbReference type="EMBL" id="BAAADN010000009">
    <property type="protein sequence ID" value="GAA0453299.1"/>
    <property type="molecule type" value="Genomic_DNA"/>
</dbReference>
<keyword evidence="3" id="KW-1185">Reference proteome</keyword>
<sequence>MHFDQRTQHALSEAGLSTDEIAAVSDAVVEATDRDADRLEEFFAGLDVAYSDMDRAHSANEFPEHAVDYLDLFTHADDIRGYLRFDTWGVPVEGGRVLSEEVVELSLGPTVDGRVRFAADREALR</sequence>
<dbReference type="RefSeq" id="WP_244704636.1">
    <property type="nucleotide sequence ID" value="NZ_BAAADN010000009.1"/>
</dbReference>
<gene>
    <name evidence="1" type="ORF">GCM10008985_06310</name>
    <name evidence="2" type="ORF">MUK72_05465</name>
</gene>
<dbReference type="GeneID" id="71761275"/>
<protein>
    <submittedName>
        <fullName evidence="1">Uncharacterized protein</fullName>
    </submittedName>
</protein>
<evidence type="ECO:0000313" key="2">
    <source>
        <dbReference type="EMBL" id="UOO96158.1"/>
    </source>
</evidence>
<organism evidence="1 4">
    <name type="scientific">Halococcus dombrowskii</name>
    <dbReference type="NCBI Taxonomy" id="179637"/>
    <lineage>
        <taxon>Archaea</taxon>
        <taxon>Methanobacteriati</taxon>
        <taxon>Methanobacteriota</taxon>
        <taxon>Stenosarchaea group</taxon>
        <taxon>Halobacteria</taxon>
        <taxon>Halobacteriales</taxon>
        <taxon>Halococcaceae</taxon>
        <taxon>Halococcus</taxon>
    </lineage>
</organism>
<evidence type="ECO:0000313" key="3">
    <source>
        <dbReference type="Proteomes" id="UP000830542"/>
    </source>
</evidence>
<evidence type="ECO:0000313" key="1">
    <source>
        <dbReference type="EMBL" id="GAA0453299.1"/>
    </source>
</evidence>
<dbReference type="Proteomes" id="UP000830542">
    <property type="component" value="Chromosome"/>
</dbReference>
<evidence type="ECO:0000313" key="4">
    <source>
        <dbReference type="Proteomes" id="UP001500962"/>
    </source>
</evidence>
<dbReference type="InterPro" id="IPR055954">
    <property type="entry name" value="DUF7532"/>
</dbReference>
<reference evidence="1" key="1">
    <citation type="journal article" date="2014" name="Int. J. Syst. Evol. Microbiol.">
        <title>Complete genome sequence of Corynebacterium casei LMG S-19264T (=DSM 44701T), isolated from a smear-ripened cheese.</title>
        <authorList>
            <consortium name="US DOE Joint Genome Institute (JGI-PGF)"/>
            <person name="Walter F."/>
            <person name="Albersmeier A."/>
            <person name="Kalinowski J."/>
            <person name="Ruckert C."/>
        </authorList>
    </citation>
    <scope>NUCLEOTIDE SEQUENCE</scope>
    <source>
        <strain evidence="1">JCM 12289</strain>
    </source>
</reference>
<reference evidence="1" key="3">
    <citation type="submission" date="2023-12" db="EMBL/GenBank/DDBJ databases">
        <authorList>
            <person name="Sun Q."/>
            <person name="Inoue M."/>
        </authorList>
    </citation>
    <scope>NUCLEOTIDE SEQUENCE</scope>
    <source>
        <strain evidence="1">JCM 12289</strain>
    </source>
</reference>
<accession>A0AAV3SEM2</accession>
<reference evidence="2" key="2">
    <citation type="submission" date="2022-04" db="EMBL/GenBank/DDBJ databases">
        <title>Sequencing and genomic assembly of Halococcus dombrowskii.</title>
        <authorList>
            <person name="Lim S.W."/>
            <person name="MacLea K.S."/>
        </authorList>
    </citation>
    <scope>NUCLEOTIDE SEQUENCE</scope>
    <source>
        <strain evidence="2">H4</strain>
    </source>
</reference>
<dbReference type="KEGG" id="hdo:MUK72_05465"/>
<dbReference type="AlphaFoldDB" id="A0AAV3SEM2"/>
<dbReference type="EMBL" id="CP095005">
    <property type="protein sequence ID" value="UOO96158.1"/>
    <property type="molecule type" value="Genomic_DNA"/>
</dbReference>
<dbReference type="Pfam" id="PF24376">
    <property type="entry name" value="DUF7532"/>
    <property type="match status" value="1"/>
</dbReference>
<proteinExistence type="predicted"/>
<dbReference type="Proteomes" id="UP001500962">
    <property type="component" value="Unassembled WGS sequence"/>
</dbReference>